<proteinExistence type="predicted"/>
<evidence type="ECO:0000313" key="1">
    <source>
        <dbReference type="EMBL" id="ADI64789.1"/>
    </source>
</evidence>
<dbReference type="KEGG" id="naz:Aazo_2996"/>
<gene>
    <name evidence="1" type="ordered locus">Aazo_2996</name>
</gene>
<reference evidence="1 2" key="1">
    <citation type="journal article" date="2010" name="PLoS ONE">
        <title>Genome erosion in a nitrogen-fixing vertically transmitted endosymbiotic multicellular cyanobacterium.</title>
        <authorList>
            <person name="Ran L."/>
            <person name="Larsson J."/>
            <person name="Vigil-Stenman T."/>
            <person name="Nylander J.A."/>
            <person name="Ininbergs K."/>
            <person name="Zheng W.W."/>
            <person name="Lapidus A."/>
            <person name="Lowry S."/>
            <person name="Haselkorn R."/>
            <person name="Bergman B."/>
        </authorList>
    </citation>
    <scope>NUCLEOTIDE SEQUENCE [LARGE SCALE GENOMIC DNA]</scope>
    <source>
        <strain evidence="1 2">0708</strain>
    </source>
</reference>
<sequence length="75" mass="8893">MAECLLSRLALKIVLTTGKRQEVNRRGPGGFRHQRLERLKGKREQGFGDFTFCHIILFFTNELLKYNKIYQSYEQ</sequence>
<dbReference type="EMBL" id="CP002059">
    <property type="protein sequence ID" value="ADI64789.1"/>
    <property type="molecule type" value="Genomic_DNA"/>
</dbReference>
<dbReference type="AlphaFoldDB" id="D7E1B2"/>
<accession>D7E1B2</accession>
<name>D7E1B2_NOSA0</name>
<dbReference type="Proteomes" id="UP000001511">
    <property type="component" value="Chromosome"/>
</dbReference>
<protein>
    <submittedName>
        <fullName evidence="1">Uncharacterized protein</fullName>
    </submittedName>
</protein>
<dbReference type="HOGENOM" id="CLU_2667447_0_0_3"/>
<organism evidence="1 2">
    <name type="scientific">Nostoc azollae (strain 0708)</name>
    <name type="common">Anabaena azollae (strain 0708)</name>
    <dbReference type="NCBI Taxonomy" id="551115"/>
    <lineage>
        <taxon>Bacteria</taxon>
        <taxon>Bacillati</taxon>
        <taxon>Cyanobacteriota</taxon>
        <taxon>Cyanophyceae</taxon>
        <taxon>Nostocales</taxon>
        <taxon>Nostocaceae</taxon>
        <taxon>Trichormus</taxon>
    </lineage>
</organism>
<keyword evidence="2" id="KW-1185">Reference proteome</keyword>
<evidence type="ECO:0000313" key="2">
    <source>
        <dbReference type="Proteomes" id="UP000001511"/>
    </source>
</evidence>